<dbReference type="InterPro" id="IPR020574">
    <property type="entry name" value="Ribosomal_uS9_CS"/>
</dbReference>
<feature type="compositionally biased region" description="Basic residues" evidence="7">
    <location>
        <begin position="302"/>
        <end position="321"/>
    </location>
</feature>
<sequence length="321" mass="36070">MESTALRVGAVKRAVTCYHRPVVRQAGHFMQRRAFASSTTTEDSFDAAEPIHFSSDRNQFSKRSTSVEAPQHRGRIDLARLRVVPHSPSYFTSAPQYTDDLLHLSALLRRHHLLPVLPPGQAPRVAWKTIDQYKTETAEPVRVKEYSAILTLLKRLNYIHPSLLPAEVLETLQKYKRDVQPHLNQAKPILVDEYGCARAVGRRKSSNVRVTVVEGDGQCMINGRSLTNYFGRLHDRESALWALKSTERLDKYNVWAVASGGGTTGQAEAMTLGVAKALMAHEPALKPALRRAGCVARDPRRVERKKPGKLKARKMPAWVKR</sequence>
<gene>
    <name evidence="8" type="ORF">R9X50_00639300</name>
</gene>
<evidence type="ECO:0000313" key="8">
    <source>
        <dbReference type="EMBL" id="WPH03513.1"/>
    </source>
</evidence>
<dbReference type="SUPFAM" id="SSF54211">
    <property type="entry name" value="Ribosomal protein S5 domain 2-like"/>
    <property type="match status" value="1"/>
</dbReference>
<reference evidence="8 9" key="1">
    <citation type="submission" date="2023-11" db="EMBL/GenBank/DDBJ databases">
        <title>An acidophilic fungus is an integral part of prey digestion in a carnivorous sundew plant.</title>
        <authorList>
            <person name="Tsai I.J."/>
        </authorList>
    </citation>
    <scope>NUCLEOTIDE SEQUENCE [LARGE SCALE GENOMIC DNA]</scope>
    <source>
        <strain evidence="8">169a</strain>
    </source>
</reference>
<dbReference type="Pfam" id="PF00380">
    <property type="entry name" value="Ribosomal_S9"/>
    <property type="match status" value="1"/>
</dbReference>
<dbReference type="PANTHER" id="PTHR21569:SF1">
    <property type="entry name" value="SMALL RIBOSOMAL SUBUNIT PROTEIN US9M"/>
    <property type="match status" value="1"/>
</dbReference>
<keyword evidence="9" id="KW-1185">Reference proteome</keyword>
<keyword evidence="2 6" id="KW-0689">Ribosomal protein</keyword>
<dbReference type="InterPro" id="IPR014721">
    <property type="entry name" value="Ribsml_uS5_D2-typ_fold_subgr"/>
</dbReference>
<keyword evidence="3 6" id="KW-0687">Ribonucleoprotein</keyword>
<dbReference type="GO" id="GO:0006412">
    <property type="term" value="P:translation"/>
    <property type="evidence" value="ECO:0007669"/>
    <property type="project" value="InterPro"/>
</dbReference>
<dbReference type="Proteomes" id="UP001303373">
    <property type="component" value="Chromosome 10"/>
</dbReference>
<dbReference type="PANTHER" id="PTHR21569">
    <property type="entry name" value="RIBOSOMAL PROTEIN S9"/>
    <property type="match status" value="1"/>
</dbReference>
<organism evidence="8 9">
    <name type="scientific">Acrodontium crateriforme</name>
    <dbReference type="NCBI Taxonomy" id="150365"/>
    <lineage>
        <taxon>Eukaryota</taxon>
        <taxon>Fungi</taxon>
        <taxon>Dikarya</taxon>
        <taxon>Ascomycota</taxon>
        <taxon>Pezizomycotina</taxon>
        <taxon>Dothideomycetes</taxon>
        <taxon>Dothideomycetidae</taxon>
        <taxon>Mycosphaerellales</taxon>
        <taxon>Teratosphaeriaceae</taxon>
        <taxon>Acrodontium</taxon>
    </lineage>
</organism>
<comment type="similarity">
    <text evidence="1 6">Belongs to the universal ribosomal protein uS9 family.</text>
</comment>
<evidence type="ECO:0000256" key="6">
    <source>
        <dbReference type="RuleBase" id="RU003815"/>
    </source>
</evidence>
<proteinExistence type="inferred from homology"/>
<dbReference type="EMBL" id="CP138589">
    <property type="protein sequence ID" value="WPH03513.1"/>
    <property type="molecule type" value="Genomic_DNA"/>
</dbReference>
<dbReference type="AlphaFoldDB" id="A0AAQ3MA01"/>
<dbReference type="GO" id="GO:0003735">
    <property type="term" value="F:structural constituent of ribosome"/>
    <property type="evidence" value="ECO:0007669"/>
    <property type="project" value="InterPro"/>
</dbReference>
<evidence type="ECO:0000256" key="4">
    <source>
        <dbReference type="ARBA" id="ARBA00039318"/>
    </source>
</evidence>
<evidence type="ECO:0000313" key="9">
    <source>
        <dbReference type="Proteomes" id="UP001303373"/>
    </source>
</evidence>
<evidence type="ECO:0000256" key="7">
    <source>
        <dbReference type="SAM" id="MobiDB-lite"/>
    </source>
</evidence>
<dbReference type="InterPro" id="IPR020568">
    <property type="entry name" value="Ribosomal_Su5_D2-typ_SF"/>
</dbReference>
<dbReference type="GO" id="GO:0003723">
    <property type="term" value="F:RNA binding"/>
    <property type="evidence" value="ECO:0007669"/>
    <property type="project" value="TreeGrafter"/>
</dbReference>
<dbReference type="PROSITE" id="PS00360">
    <property type="entry name" value="RIBOSOMAL_S9"/>
    <property type="match status" value="1"/>
</dbReference>
<dbReference type="Gene3D" id="3.30.230.10">
    <property type="match status" value="1"/>
</dbReference>
<dbReference type="GO" id="GO:0005763">
    <property type="term" value="C:mitochondrial small ribosomal subunit"/>
    <property type="evidence" value="ECO:0007669"/>
    <property type="project" value="TreeGrafter"/>
</dbReference>
<accession>A0AAQ3MA01</accession>
<dbReference type="FunFam" id="3.30.230.10:FF:000001">
    <property type="entry name" value="30S ribosomal protein S9"/>
    <property type="match status" value="1"/>
</dbReference>
<protein>
    <recommendedName>
        <fullName evidence="4">Small ribosomal subunit protein uS9m</fullName>
    </recommendedName>
    <alternativeName>
        <fullName evidence="5">37S ribosomal protein S9, mitochondrial</fullName>
    </alternativeName>
</protein>
<evidence type="ECO:0000256" key="1">
    <source>
        <dbReference type="ARBA" id="ARBA00005251"/>
    </source>
</evidence>
<evidence type="ECO:0000256" key="2">
    <source>
        <dbReference type="ARBA" id="ARBA00022980"/>
    </source>
</evidence>
<feature type="region of interest" description="Disordered" evidence="7">
    <location>
        <begin position="301"/>
        <end position="321"/>
    </location>
</feature>
<dbReference type="InterPro" id="IPR000754">
    <property type="entry name" value="Ribosomal_uS9"/>
</dbReference>
<evidence type="ECO:0000256" key="3">
    <source>
        <dbReference type="ARBA" id="ARBA00023274"/>
    </source>
</evidence>
<dbReference type="NCBIfam" id="NF001099">
    <property type="entry name" value="PRK00132.1"/>
    <property type="match status" value="1"/>
</dbReference>
<dbReference type="InterPro" id="IPR023035">
    <property type="entry name" value="Ribosomal_uS9_bac/plastid"/>
</dbReference>
<name>A0AAQ3MA01_9PEZI</name>
<evidence type="ECO:0000256" key="5">
    <source>
        <dbReference type="ARBA" id="ARBA00042623"/>
    </source>
</evidence>